<proteinExistence type="predicted"/>
<evidence type="ECO:0000313" key="1">
    <source>
        <dbReference type="EMBL" id="WXX03152.1"/>
    </source>
</evidence>
<gene>
    <name evidence="1" type="ORF">IODZLFCR_CDS0008</name>
</gene>
<protein>
    <submittedName>
        <fullName evidence="1">Uncharacterized protein</fullName>
    </submittedName>
</protein>
<sequence>MLTISMLSRYAIMKHLLVEEFERRREEWNERLDRVSPAFYHRSTNYTAEV</sequence>
<dbReference type="Proteomes" id="UP001434079">
    <property type="component" value="Segment"/>
</dbReference>
<reference evidence="1" key="1">
    <citation type="submission" date="2024-03" db="EMBL/GenBank/DDBJ databases">
        <title>Study on the Mechanism of Salmonella Phage vB_SalP_SE29 Recognizing the Surface Receptor of Host Bacteria.</title>
        <authorList>
            <person name="Zhang L."/>
            <person name="Liang S."/>
            <person name="Liang R."/>
        </authorList>
    </citation>
    <scope>NUCLEOTIDE SEQUENCE</scope>
</reference>
<accession>A0AAX4LX35</accession>
<organism evidence="1 2">
    <name type="scientific">Salmonella phage vB_SalP_SE29</name>
    <dbReference type="NCBI Taxonomy" id="3134913"/>
    <lineage>
        <taxon>Viruses</taxon>
        <taxon>Duplodnaviria</taxon>
        <taxon>Heunggongvirae</taxon>
        <taxon>Uroviricota</taxon>
        <taxon>Caudoviricetes</taxon>
        <taxon>Autographivirales</taxon>
        <taxon>Autosignataviridae</taxon>
        <taxon>Molineuxvirinae</taxon>
        <taxon>Zindervirus</taxon>
    </lineage>
</organism>
<name>A0AAX4LX35_9CAUD</name>
<dbReference type="EMBL" id="PP526725">
    <property type="protein sequence ID" value="WXX03152.1"/>
    <property type="molecule type" value="Genomic_DNA"/>
</dbReference>
<evidence type="ECO:0000313" key="2">
    <source>
        <dbReference type="Proteomes" id="UP001434079"/>
    </source>
</evidence>